<keyword evidence="2" id="KW-1185">Reference proteome</keyword>
<protein>
    <submittedName>
        <fullName evidence="1">Uncharacterized protein</fullName>
    </submittedName>
</protein>
<proteinExistence type="predicted"/>
<name>C5FNV0_ARTOC</name>
<sequence length="103" mass="11665">MEKTHLGKVLLAVKERVQQSTAFEKIPHLSMSIWGKAAGLRSRIGNGRKNPYVPNLPVVGWLSPRALVTMPAYYKLLLFRVSSVRCLVNVRPRGLDNKHIYIL</sequence>
<dbReference type="Proteomes" id="UP000002035">
    <property type="component" value="Unassembled WGS sequence"/>
</dbReference>
<dbReference type="AlphaFoldDB" id="C5FNV0"/>
<accession>C5FNV0</accession>
<dbReference type="VEuPathDB" id="FungiDB:MCYG_04622"/>
<dbReference type="EMBL" id="DS995704">
    <property type="protein sequence ID" value="EEQ31803.1"/>
    <property type="molecule type" value="Genomic_DNA"/>
</dbReference>
<evidence type="ECO:0000313" key="1">
    <source>
        <dbReference type="EMBL" id="EEQ31803.1"/>
    </source>
</evidence>
<dbReference type="RefSeq" id="XP_002846885.1">
    <property type="nucleotide sequence ID" value="XM_002846839.1"/>
</dbReference>
<gene>
    <name evidence="1" type="ORF">MCYG_04622</name>
</gene>
<reference evidence="2" key="1">
    <citation type="journal article" date="2012" name="MBio">
        <title>Comparative genome analysis of Trichophyton rubrum and related dermatophytes reveals candidate genes involved in infection.</title>
        <authorList>
            <person name="Martinez D.A."/>
            <person name="Oliver B.G."/>
            <person name="Graeser Y."/>
            <person name="Goldberg J.M."/>
            <person name="Li W."/>
            <person name="Martinez-Rossi N.M."/>
            <person name="Monod M."/>
            <person name="Shelest E."/>
            <person name="Barton R.C."/>
            <person name="Birch E."/>
            <person name="Brakhage A.A."/>
            <person name="Chen Z."/>
            <person name="Gurr S.J."/>
            <person name="Heiman D."/>
            <person name="Heitman J."/>
            <person name="Kosti I."/>
            <person name="Rossi A."/>
            <person name="Saif S."/>
            <person name="Samalova M."/>
            <person name="Saunders C.W."/>
            <person name="Shea T."/>
            <person name="Summerbell R.C."/>
            <person name="Xu J."/>
            <person name="Young S."/>
            <person name="Zeng Q."/>
            <person name="Birren B.W."/>
            <person name="Cuomo C.A."/>
            <person name="White T.C."/>
        </authorList>
    </citation>
    <scope>NUCLEOTIDE SEQUENCE [LARGE SCALE GENOMIC DNA]</scope>
    <source>
        <strain evidence="2">ATCC MYA-4605 / CBS 113480</strain>
    </source>
</reference>
<dbReference type="GeneID" id="9230000"/>
<dbReference type="HOGENOM" id="CLU_2263136_0_0_1"/>
<evidence type="ECO:0000313" key="2">
    <source>
        <dbReference type="Proteomes" id="UP000002035"/>
    </source>
</evidence>
<organism evidence="1 2">
    <name type="scientific">Arthroderma otae (strain ATCC MYA-4605 / CBS 113480)</name>
    <name type="common">Microsporum canis</name>
    <dbReference type="NCBI Taxonomy" id="554155"/>
    <lineage>
        <taxon>Eukaryota</taxon>
        <taxon>Fungi</taxon>
        <taxon>Dikarya</taxon>
        <taxon>Ascomycota</taxon>
        <taxon>Pezizomycotina</taxon>
        <taxon>Eurotiomycetes</taxon>
        <taxon>Eurotiomycetidae</taxon>
        <taxon>Onygenales</taxon>
        <taxon>Arthrodermataceae</taxon>
        <taxon>Microsporum</taxon>
    </lineage>
</organism>